<evidence type="ECO:0000259" key="4">
    <source>
        <dbReference type="SMART" id="SM00893"/>
    </source>
</evidence>
<dbReference type="CDD" id="cd01715">
    <property type="entry name" value="ETF_alpha"/>
    <property type="match status" value="1"/>
</dbReference>
<dbReference type="PIRSF" id="PIRSF000089">
    <property type="entry name" value="Electra_flavoP_a"/>
    <property type="match status" value="1"/>
</dbReference>
<dbReference type="OrthoDB" id="9770286at2"/>
<dbReference type="Proteomes" id="UP000053091">
    <property type="component" value="Unassembled WGS sequence"/>
</dbReference>
<dbReference type="RefSeq" id="WP_062044011.1">
    <property type="nucleotide sequence ID" value="NZ_DF968183.1"/>
</dbReference>
<keyword evidence="2" id="KW-0813">Transport</keyword>
<dbReference type="Pfam" id="PF00766">
    <property type="entry name" value="ETF_alpha"/>
    <property type="match status" value="1"/>
</dbReference>
<comment type="cofactor">
    <cofactor evidence="3">
        <name>FAD</name>
        <dbReference type="ChEBI" id="CHEBI:57692"/>
    </cofactor>
    <text evidence="3">Binds 1 FAD per dimer.</text>
</comment>
<evidence type="ECO:0000256" key="3">
    <source>
        <dbReference type="PIRSR" id="PIRSR000089-1"/>
    </source>
</evidence>
<accession>A0A0S7C306</accession>
<dbReference type="PANTHER" id="PTHR43153">
    <property type="entry name" value="ELECTRON TRANSFER FLAVOPROTEIN ALPHA"/>
    <property type="match status" value="1"/>
</dbReference>
<dbReference type="InterPro" id="IPR029035">
    <property type="entry name" value="DHS-like_NAD/FAD-binding_dom"/>
</dbReference>
<comment type="similarity">
    <text evidence="1">Belongs to the ETF alpha-subunit/FixB family.</text>
</comment>
<dbReference type="AlphaFoldDB" id="A0A0S7C306"/>
<feature type="domain" description="Electron transfer flavoprotein alpha/beta-subunit N-terminal" evidence="4">
    <location>
        <begin position="4"/>
        <end position="205"/>
    </location>
</feature>
<dbReference type="Gene3D" id="3.40.50.1220">
    <property type="entry name" value="TPP-binding domain"/>
    <property type="match status" value="1"/>
</dbReference>
<keyword evidence="2" id="KW-0249">Electron transport</keyword>
<dbReference type="GO" id="GO:0050660">
    <property type="term" value="F:flavin adenine dinucleotide binding"/>
    <property type="evidence" value="ECO:0007669"/>
    <property type="project" value="InterPro"/>
</dbReference>
<dbReference type="PANTHER" id="PTHR43153:SF1">
    <property type="entry name" value="ELECTRON TRANSFER FLAVOPROTEIN SUBUNIT ALPHA, MITOCHONDRIAL"/>
    <property type="match status" value="1"/>
</dbReference>
<keyword evidence="6" id="KW-1185">Reference proteome</keyword>
<evidence type="ECO:0000313" key="6">
    <source>
        <dbReference type="Proteomes" id="UP000053091"/>
    </source>
</evidence>
<reference evidence="5" key="1">
    <citation type="journal article" date="2015" name="Genome Announc.">
        <title>Draft Genome Sequence of Bacteroidales Strain TBC1, a Novel Isolate from a Methanogenic Wastewater Treatment System.</title>
        <authorList>
            <person name="Tourlousse D.M."/>
            <person name="Matsuura N."/>
            <person name="Sun L."/>
            <person name="Toyonaga M."/>
            <person name="Kuroda K."/>
            <person name="Ohashi A."/>
            <person name="Cruz R."/>
            <person name="Yamaguchi T."/>
            <person name="Sekiguchi Y."/>
        </authorList>
    </citation>
    <scope>NUCLEOTIDE SEQUENCE [LARGE SCALE GENOMIC DNA]</scope>
    <source>
        <strain evidence="5">TBC1</strain>
    </source>
</reference>
<dbReference type="GO" id="GO:0033539">
    <property type="term" value="P:fatty acid beta-oxidation using acyl-CoA dehydrogenase"/>
    <property type="evidence" value="ECO:0007669"/>
    <property type="project" value="TreeGrafter"/>
</dbReference>
<evidence type="ECO:0000256" key="1">
    <source>
        <dbReference type="ARBA" id="ARBA00005817"/>
    </source>
</evidence>
<organism evidence="5">
    <name type="scientific">Lentimicrobium saccharophilum</name>
    <dbReference type="NCBI Taxonomy" id="1678841"/>
    <lineage>
        <taxon>Bacteria</taxon>
        <taxon>Pseudomonadati</taxon>
        <taxon>Bacteroidota</taxon>
        <taxon>Bacteroidia</taxon>
        <taxon>Bacteroidales</taxon>
        <taxon>Lentimicrobiaceae</taxon>
        <taxon>Lentimicrobium</taxon>
    </lineage>
</organism>
<keyword evidence="3" id="KW-0274">FAD</keyword>
<dbReference type="GO" id="GO:0009055">
    <property type="term" value="F:electron transfer activity"/>
    <property type="evidence" value="ECO:0007669"/>
    <property type="project" value="InterPro"/>
</dbReference>
<dbReference type="InterPro" id="IPR014730">
    <property type="entry name" value="ETF_a/b_N"/>
</dbReference>
<dbReference type="EMBL" id="DF968183">
    <property type="protein sequence ID" value="GAP44542.1"/>
    <property type="molecule type" value="Genomic_DNA"/>
</dbReference>
<gene>
    <name evidence="5" type="ORF">TBC1_12350</name>
</gene>
<dbReference type="Gene3D" id="3.40.50.620">
    <property type="entry name" value="HUPs"/>
    <property type="match status" value="1"/>
</dbReference>
<dbReference type="SMART" id="SM00893">
    <property type="entry name" value="ETF"/>
    <property type="match status" value="1"/>
</dbReference>
<feature type="binding site" evidence="3">
    <location>
        <begin position="253"/>
        <end position="254"/>
    </location>
    <ligand>
        <name>FAD</name>
        <dbReference type="ChEBI" id="CHEBI:57692"/>
    </ligand>
</feature>
<feature type="binding site" evidence="3">
    <location>
        <position position="305"/>
    </location>
    <ligand>
        <name>FAD</name>
        <dbReference type="ChEBI" id="CHEBI:57692"/>
    </ligand>
</feature>
<dbReference type="InterPro" id="IPR033947">
    <property type="entry name" value="ETF_alpha_N"/>
</dbReference>
<sequence length="340" mass="37449">MNNIFVYCELTEEKTIADVSLELLSKGRRLATELGVKLEAIVIGSDLKRIEDQVFPFGVDVVHVADDNRLFPYTTLPHASLVLHIFHHEKPEIAIFGATSIGRDLAPRIASALRCGLTADCTSLEIGDHFENKTQTEYKNLLYQIRPAFGGNIIATIINPETRPQMATVREGVMKKEVFDPKYKGQVKKVNASAVLRDEDFMVQIIERHMEASKINIKNAQVIIAGGYGVGSRENFQLLYDLADVLGAQVGASRAAVDAGFSEHERQIGQTGVTVRPKLYIACGISGAVQHRAGMDQSAQIISINTDPNAPINHIADYTIIGSITDVIPKMIRYYKANSK</sequence>
<keyword evidence="3" id="KW-0285">Flavoprotein</keyword>
<dbReference type="SUPFAM" id="SSF52402">
    <property type="entry name" value="Adenine nucleotide alpha hydrolases-like"/>
    <property type="match status" value="1"/>
</dbReference>
<dbReference type="InterPro" id="IPR014729">
    <property type="entry name" value="Rossmann-like_a/b/a_fold"/>
</dbReference>
<dbReference type="STRING" id="1678841.TBC1_12350"/>
<feature type="binding site" evidence="3">
    <location>
        <begin position="284"/>
        <end position="291"/>
    </location>
    <ligand>
        <name>FAD</name>
        <dbReference type="ChEBI" id="CHEBI:57692"/>
    </ligand>
</feature>
<dbReference type="SUPFAM" id="SSF52467">
    <property type="entry name" value="DHS-like NAD/FAD-binding domain"/>
    <property type="match status" value="1"/>
</dbReference>
<evidence type="ECO:0000256" key="2">
    <source>
        <dbReference type="ARBA" id="ARBA00022982"/>
    </source>
</evidence>
<dbReference type="Pfam" id="PF01012">
    <property type="entry name" value="ETF"/>
    <property type="match status" value="1"/>
</dbReference>
<dbReference type="InterPro" id="IPR001308">
    <property type="entry name" value="ETF_a/FixB"/>
</dbReference>
<name>A0A0S7C306_9BACT</name>
<evidence type="ECO:0000313" key="5">
    <source>
        <dbReference type="EMBL" id="GAP44542.1"/>
    </source>
</evidence>
<dbReference type="PATRIC" id="fig|1678841.3.peg.3050"/>
<protein>
    <submittedName>
        <fullName evidence="5">Electron transfer flavoprotein alpha subunit apoprotein</fullName>
    </submittedName>
</protein>
<feature type="binding site" evidence="3">
    <location>
        <begin position="267"/>
        <end position="271"/>
    </location>
    <ligand>
        <name>FAD</name>
        <dbReference type="ChEBI" id="CHEBI:57692"/>
    </ligand>
</feature>
<dbReference type="InterPro" id="IPR014731">
    <property type="entry name" value="ETF_asu_C"/>
</dbReference>
<proteinExistence type="inferred from homology"/>